<comment type="similarity">
    <text evidence="1">Belongs to the FAH family.</text>
</comment>
<evidence type="ECO:0000256" key="2">
    <source>
        <dbReference type="ARBA" id="ARBA00022723"/>
    </source>
</evidence>
<evidence type="ECO:0000256" key="1">
    <source>
        <dbReference type="ARBA" id="ARBA00010211"/>
    </source>
</evidence>
<evidence type="ECO:0000259" key="4">
    <source>
        <dbReference type="Pfam" id="PF10370"/>
    </source>
</evidence>
<keyword evidence="2" id="KW-0479">Metal-binding</keyword>
<dbReference type="Proteomes" id="UP000189796">
    <property type="component" value="Chromosome I"/>
</dbReference>
<dbReference type="GO" id="GO:0046872">
    <property type="term" value="F:metal ion binding"/>
    <property type="evidence" value="ECO:0007669"/>
    <property type="project" value="UniProtKB-KW"/>
</dbReference>
<dbReference type="PANTHER" id="PTHR42796">
    <property type="entry name" value="FUMARYLACETOACETATE HYDROLASE DOMAIN-CONTAINING PROTEIN 2A-RELATED"/>
    <property type="match status" value="1"/>
</dbReference>
<dbReference type="InterPro" id="IPR036663">
    <property type="entry name" value="Fumarylacetoacetase_C_sf"/>
</dbReference>
<dbReference type="RefSeq" id="WP_079605238.1">
    <property type="nucleotide sequence ID" value="NZ_LT670817.1"/>
</dbReference>
<evidence type="ECO:0000313" key="6">
    <source>
        <dbReference type="Proteomes" id="UP000189796"/>
    </source>
</evidence>
<dbReference type="PANTHER" id="PTHR42796:SF4">
    <property type="entry name" value="FUMARYLACETOACETATE HYDROLASE DOMAIN-CONTAINING PROTEIN 2A"/>
    <property type="match status" value="1"/>
</dbReference>
<dbReference type="Gene3D" id="2.30.30.370">
    <property type="entry name" value="FAH"/>
    <property type="match status" value="1"/>
</dbReference>
<dbReference type="OrthoDB" id="5197601at2"/>
<feature type="domain" description="Fumarylacetoacetase-like C-terminal" evidence="3">
    <location>
        <begin position="56"/>
        <end position="256"/>
    </location>
</feature>
<dbReference type="GO" id="GO:0044281">
    <property type="term" value="P:small molecule metabolic process"/>
    <property type="evidence" value="ECO:0007669"/>
    <property type="project" value="UniProtKB-ARBA"/>
</dbReference>
<protein>
    <submittedName>
        <fullName evidence="5">2-keto-4-pentenoate hydratase/2-oxohepta-3-ene-1,7-dioic acid hydratase (Catechol pathway)</fullName>
    </submittedName>
</protein>
<dbReference type="EMBL" id="LT670817">
    <property type="protein sequence ID" value="SHH93572.1"/>
    <property type="molecule type" value="Genomic_DNA"/>
</dbReference>
<dbReference type="InterPro" id="IPR051121">
    <property type="entry name" value="FAH"/>
</dbReference>
<reference evidence="5 6" key="1">
    <citation type="submission" date="2016-11" db="EMBL/GenBank/DDBJ databases">
        <authorList>
            <person name="Jaros S."/>
            <person name="Januszkiewicz K."/>
            <person name="Wedrychowicz H."/>
        </authorList>
    </citation>
    <scope>NUCLEOTIDE SEQUENCE [LARGE SCALE GENOMIC DNA]</scope>
    <source>
        <strain evidence="5 6">GAS138</strain>
    </source>
</reference>
<dbReference type="AlphaFoldDB" id="A0A1M5X1U3"/>
<dbReference type="Pfam" id="PF10370">
    <property type="entry name" value="Rv2993c-like_N"/>
    <property type="match status" value="1"/>
</dbReference>
<dbReference type="Pfam" id="PF01557">
    <property type="entry name" value="FAA_hydrolase"/>
    <property type="match status" value="1"/>
</dbReference>
<dbReference type="Gene3D" id="3.90.850.10">
    <property type="entry name" value="Fumarylacetoacetase-like, C-terminal domain"/>
    <property type="match status" value="1"/>
</dbReference>
<organism evidence="5 6">
    <name type="scientific">Bradyrhizobium erythrophlei</name>
    <dbReference type="NCBI Taxonomy" id="1437360"/>
    <lineage>
        <taxon>Bacteria</taxon>
        <taxon>Pseudomonadati</taxon>
        <taxon>Pseudomonadota</taxon>
        <taxon>Alphaproteobacteria</taxon>
        <taxon>Hyphomicrobiales</taxon>
        <taxon>Nitrobacteraceae</taxon>
        <taxon>Bradyrhizobium</taxon>
    </lineage>
</organism>
<sequence>MRWLNFTANGQTSWGVVEGDRVIAVSGDPFGEWQRTPRSHALAEVKIELPVMPRTFYCVGLNYLKHLKEAADKRGEVPNVPDRPEIGYRAQNALIAHDEDVVIPATATEKIHYEGELVVVIGKKAKHLSETDAMSCVFGYTIGNDVSERSWQKADRGLWRAKNADTFKPMGPWIETDVDLDAMETVVKLNGKESNRFRTNDMIFGIKPFIAELTKYFTLWPGDVIWMGTDGASPDLKAGDVVEIEITGIGTLRNKFVAENAPGSKA</sequence>
<evidence type="ECO:0000313" key="5">
    <source>
        <dbReference type="EMBL" id="SHH93572.1"/>
    </source>
</evidence>
<name>A0A1M5X1U3_9BRAD</name>
<dbReference type="GO" id="GO:0003824">
    <property type="term" value="F:catalytic activity"/>
    <property type="evidence" value="ECO:0007669"/>
    <property type="project" value="InterPro"/>
</dbReference>
<proteinExistence type="inferred from homology"/>
<dbReference type="SUPFAM" id="SSF56529">
    <property type="entry name" value="FAH"/>
    <property type="match status" value="1"/>
</dbReference>
<gene>
    <name evidence="5" type="ORF">SAMN05443248_6940</name>
</gene>
<dbReference type="InterPro" id="IPR011234">
    <property type="entry name" value="Fumarylacetoacetase-like_C"/>
</dbReference>
<evidence type="ECO:0000259" key="3">
    <source>
        <dbReference type="Pfam" id="PF01557"/>
    </source>
</evidence>
<accession>A0A1M5X1U3</accession>
<feature type="domain" description="Rv2993c-like N-terminal" evidence="4">
    <location>
        <begin position="1"/>
        <end position="47"/>
    </location>
</feature>
<dbReference type="InterPro" id="IPR018833">
    <property type="entry name" value="Rv2993c-like_N"/>
</dbReference>